<dbReference type="KEGG" id="bpsi:IX83_00350"/>
<keyword evidence="4 6" id="KW-1133">Transmembrane helix</keyword>
<keyword evidence="5 6" id="KW-0472">Membrane</keyword>
<evidence type="ECO:0000259" key="7">
    <source>
        <dbReference type="Pfam" id="PF00892"/>
    </source>
</evidence>
<keyword evidence="3 6" id="KW-0812">Transmembrane</keyword>
<feature type="transmembrane region" description="Helical" evidence="6">
    <location>
        <begin position="36"/>
        <end position="58"/>
    </location>
</feature>
<dbReference type="EMBL" id="CP009238">
    <property type="protein sequence ID" value="AIL31976.1"/>
    <property type="molecule type" value="Genomic_DNA"/>
</dbReference>
<dbReference type="STRING" id="1072685.IX83_00350"/>
<feature type="domain" description="EamA" evidence="7">
    <location>
        <begin position="15"/>
        <end position="141"/>
    </location>
</feature>
<dbReference type="OrthoDB" id="9804865at2"/>
<organism evidence="8 9">
    <name type="scientific">Basilea psittacipulmonis DSM 24701</name>
    <dbReference type="NCBI Taxonomy" id="1072685"/>
    <lineage>
        <taxon>Bacteria</taxon>
        <taxon>Pseudomonadati</taxon>
        <taxon>Pseudomonadota</taxon>
        <taxon>Betaproteobacteria</taxon>
        <taxon>Burkholderiales</taxon>
        <taxon>Alcaligenaceae</taxon>
        <taxon>Basilea</taxon>
    </lineage>
</organism>
<dbReference type="AlphaFoldDB" id="A0A077DCR7"/>
<proteinExistence type="predicted"/>
<evidence type="ECO:0000256" key="5">
    <source>
        <dbReference type="ARBA" id="ARBA00023136"/>
    </source>
</evidence>
<feature type="transmembrane region" description="Helical" evidence="6">
    <location>
        <begin position="70"/>
        <end position="87"/>
    </location>
</feature>
<evidence type="ECO:0000313" key="8">
    <source>
        <dbReference type="EMBL" id="AIL31976.1"/>
    </source>
</evidence>
<evidence type="ECO:0000313" key="9">
    <source>
        <dbReference type="Proteomes" id="UP000028945"/>
    </source>
</evidence>
<gene>
    <name evidence="8" type="ORF">IX83_00350</name>
</gene>
<keyword evidence="2" id="KW-1003">Cell membrane</keyword>
<accession>A0A077DCR7</accession>
<protein>
    <recommendedName>
        <fullName evidence="7">EamA domain-containing protein</fullName>
    </recommendedName>
</protein>
<evidence type="ECO:0000256" key="3">
    <source>
        <dbReference type="ARBA" id="ARBA00022692"/>
    </source>
</evidence>
<dbReference type="Pfam" id="PF00892">
    <property type="entry name" value="EamA"/>
    <property type="match status" value="2"/>
</dbReference>
<sequence length="296" mass="32161">MSDKRILGLSRQEWALVLVTIFWGSTFVVVKNAMQWSGPFSFVAMRFLMAGVVTFLIFRRDVLRITKKELFSGVLIGAMVFMGYGFQTVGLQTILSSQSAFLTALYVPIVPFLQWIVTKKAPSKMNFLGIALAFAGTIYITGGGITQISLSFGELMTVLAAIALSFEILLFSFFGSKVNVRGMTVIQLFTVSLLGFIVAPLSGEAMPEFSWVLLGSIAFMGVGSGVVQFTMAWAQSSISATRATLIYTGEPIWGAVAGRIVGERLGMGALFGALLIFLGVLVSELKFKFSKADKRE</sequence>
<feature type="transmembrane region" description="Helical" evidence="6">
    <location>
        <begin position="129"/>
        <end position="149"/>
    </location>
</feature>
<dbReference type="SUPFAM" id="SSF103481">
    <property type="entry name" value="Multidrug resistance efflux transporter EmrE"/>
    <property type="match status" value="2"/>
</dbReference>
<feature type="transmembrane region" description="Helical" evidence="6">
    <location>
        <begin position="209"/>
        <end position="233"/>
    </location>
</feature>
<feature type="domain" description="EamA" evidence="7">
    <location>
        <begin position="152"/>
        <end position="282"/>
    </location>
</feature>
<dbReference type="PANTHER" id="PTHR42920:SF5">
    <property type="entry name" value="EAMA DOMAIN-CONTAINING PROTEIN"/>
    <property type="match status" value="1"/>
</dbReference>
<keyword evidence="9" id="KW-1185">Reference proteome</keyword>
<evidence type="ECO:0000256" key="6">
    <source>
        <dbReference type="SAM" id="Phobius"/>
    </source>
</evidence>
<evidence type="ECO:0000256" key="4">
    <source>
        <dbReference type="ARBA" id="ARBA00022989"/>
    </source>
</evidence>
<dbReference type="Proteomes" id="UP000028945">
    <property type="component" value="Chromosome"/>
</dbReference>
<feature type="transmembrane region" description="Helical" evidence="6">
    <location>
        <begin position="268"/>
        <end position="287"/>
    </location>
</feature>
<dbReference type="GO" id="GO:0005886">
    <property type="term" value="C:plasma membrane"/>
    <property type="evidence" value="ECO:0007669"/>
    <property type="project" value="UniProtKB-SubCell"/>
</dbReference>
<dbReference type="InterPro" id="IPR051258">
    <property type="entry name" value="Diverse_Substrate_Transporter"/>
</dbReference>
<dbReference type="RefSeq" id="WP_038497831.1">
    <property type="nucleotide sequence ID" value="NZ_AFWK01000110.1"/>
</dbReference>
<feature type="transmembrane region" description="Helical" evidence="6">
    <location>
        <begin position="155"/>
        <end position="173"/>
    </location>
</feature>
<dbReference type="eggNOG" id="COG0697">
    <property type="taxonomic scope" value="Bacteria"/>
</dbReference>
<feature type="transmembrane region" description="Helical" evidence="6">
    <location>
        <begin position="99"/>
        <end position="117"/>
    </location>
</feature>
<dbReference type="InterPro" id="IPR037185">
    <property type="entry name" value="EmrE-like"/>
</dbReference>
<dbReference type="HOGENOM" id="CLU_033863_21_0_4"/>
<reference evidence="8 9" key="1">
    <citation type="journal article" date="2014" name="BMC Genomics">
        <title>A genomic perspective on a new bacterial genus and species from the Alcaligenaceae family, Basilea psittacipulmonis.</title>
        <authorList>
            <person name="Whiteson K.L."/>
            <person name="Hernandez D."/>
            <person name="Lazarevic V."/>
            <person name="Gaia N."/>
            <person name="Farinelli L."/>
            <person name="Francois P."/>
            <person name="Pilo P."/>
            <person name="Frey J."/>
            <person name="Schrenzel J."/>
        </authorList>
    </citation>
    <scope>NUCLEOTIDE SEQUENCE [LARGE SCALE GENOMIC DNA]</scope>
    <source>
        <strain evidence="8 9">DSM 24701</strain>
    </source>
</reference>
<comment type="subcellular location">
    <subcellularLocation>
        <location evidence="1">Cell membrane</location>
        <topology evidence="1">Multi-pass membrane protein</topology>
    </subcellularLocation>
</comment>
<name>A0A077DCR7_9BURK</name>
<evidence type="ECO:0000256" key="2">
    <source>
        <dbReference type="ARBA" id="ARBA00022475"/>
    </source>
</evidence>
<evidence type="ECO:0000256" key="1">
    <source>
        <dbReference type="ARBA" id="ARBA00004651"/>
    </source>
</evidence>
<dbReference type="PANTHER" id="PTHR42920">
    <property type="entry name" value="OS03G0707200 PROTEIN-RELATED"/>
    <property type="match status" value="1"/>
</dbReference>
<feature type="transmembrane region" description="Helical" evidence="6">
    <location>
        <begin position="185"/>
        <end position="203"/>
    </location>
</feature>
<feature type="transmembrane region" description="Helical" evidence="6">
    <location>
        <begin position="12"/>
        <end position="30"/>
    </location>
</feature>
<dbReference type="InterPro" id="IPR000620">
    <property type="entry name" value="EamA_dom"/>
</dbReference>